<feature type="compositionally biased region" description="Low complexity" evidence="1">
    <location>
        <begin position="109"/>
        <end position="123"/>
    </location>
</feature>
<dbReference type="EMBL" id="AMYB01000001">
    <property type="protein sequence ID" value="OAD08996.1"/>
    <property type="molecule type" value="Genomic_DNA"/>
</dbReference>
<feature type="compositionally biased region" description="Polar residues" evidence="1">
    <location>
        <begin position="47"/>
        <end position="58"/>
    </location>
</feature>
<comment type="caution">
    <text evidence="2">The sequence shown here is derived from an EMBL/GenBank/DDBJ whole genome shotgun (WGS) entry which is preliminary data.</text>
</comment>
<accession>A0A168QBF7</accession>
<dbReference type="AlphaFoldDB" id="A0A168QBF7"/>
<feature type="compositionally biased region" description="Polar residues" evidence="1">
    <location>
        <begin position="70"/>
        <end position="83"/>
    </location>
</feature>
<evidence type="ECO:0000256" key="1">
    <source>
        <dbReference type="SAM" id="MobiDB-lite"/>
    </source>
</evidence>
<dbReference type="VEuPathDB" id="FungiDB:MUCCIDRAFT_159164"/>
<evidence type="ECO:0000313" key="2">
    <source>
        <dbReference type="EMBL" id="OAD08996.1"/>
    </source>
</evidence>
<proteinExistence type="predicted"/>
<keyword evidence="3" id="KW-1185">Reference proteome</keyword>
<feature type="compositionally biased region" description="Low complexity" evidence="1">
    <location>
        <begin position="23"/>
        <end position="44"/>
    </location>
</feature>
<reference evidence="2 3" key="1">
    <citation type="submission" date="2015-06" db="EMBL/GenBank/DDBJ databases">
        <title>Expansion of signal transduction pathways in fungi by whole-genome duplication.</title>
        <authorList>
            <consortium name="DOE Joint Genome Institute"/>
            <person name="Corrochano L.M."/>
            <person name="Kuo A."/>
            <person name="Marcet-Houben M."/>
            <person name="Polaino S."/>
            <person name="Salamov A."/>
            <person name="Villalobos J.M."/>
            <person name="Alvarez M.I."/>
            <person name="Avalos J."/>
            <person name="Benito E.P."/>
            <person name="Benoit I."/>
            <person name="Burger G."/>
            <person name="Camino L.P."/>
            <person name="Canovas D."/>
            <person name="Cerda-Olmedo E."/>
            <person name="Cheng J.-F."/>
            <person name="Dominguez A."/>
            <person name="Elias M."/>
            <person name="Eslava A.P."/>
            <person name="Glaser F."/>
            <person name="Grimwood J."/>
            <person name="Gutierrez G."/>
            <person name="Heitman J."/>
            <person name="Henrissat B."/>
            <person name="Iturriaga E.A."/>
            <person name="Lang B.F."/>
            <person name="Lavin J.L."/>
            <person name="Lee S."/>
            <person name="Li W."/>
            <person name="Lindquist E."/>
            <person name="Lopez-Garcia S."/>
            <person name="Luque E.M."/>
            <person name="Marcos A.T."/>
            <person name="Martin J."/>
            <person name="Mccluskey K."/>
            <person name="Medina H.R."/>
            <person name="Miralles-Duran A."/>
            <person name="Miyazaki A."/>
            <person name="Munoz-Torres E."/>
            <person name="Oguiza J.A."/>
            <person name="Ohm R."/>
            <person name="Olmedo M."/>
            <person name="Orejas M."/>
            <person name="Ortiz-Castellanos L."/>
            <person name="Pisabarro A.G."/>
            <person name="Rodriguez-Romero J."/>
            <person name="Ruiz-Herrera J."/>
            <person name="Ruiz-Vazquez R."/>
            <person name="Sanz C."/>
            <person name="Schackwitz W."/>
            <person name="Schmutz J."/>
            <person name="Shahriari M."/>
            <person name="Shelest E."/>
            <person name="Silva-Franco F."/>
            <person name="Soanes D."/>
            <person name="Syed K."/>
            <person name="Tagua V.G."/>
            <person name="Talbot N.J."/>
            <person name="Thon M."/>
            <person name="De Vries R.P."/>
            <person name="Wiebenga A."/>
            <person name="Yadav J.S."/>
            <person name="Braun E.L."/>
            <person name="Baker S."/>
            <person name="Garre V."/>
            <person name="Horwitz B."/>
            <person name="Torres-Martinez S."/>
            <person name="Idnurm A."/>
            <person name="Herrera-Estrella A."/>
            <person name="Gabaldon T."/>
            <person name="Grigoriev I.V."/>
        </authorList>
    </citation>
    <scope>NUCLEOTIDE SEQUENCE [LARGE SCALE GENOMIC DNA]</scope>
    <source>
        <strain evidence="2 3">CBS 277.49</strain>
    </source>
</reference>
<feature type="compositionally biased region" description="Basic residues" evidence="1">
    <location>
        <begin position="92"/>
        <end position="106"/>
    </location>
</feature>
<name>A0A168QBF7_MUCCL</name>
<sequence length="123" mass="13513">MSFTSKFTERFDIDPSQSMMQELSTTPHSNSSSSVYSTPSLTLSDPVLTTDQSTTATSRPIAIPKKNNAKTRSMSTSPQQEHCANSKDHAGSKFKHFLSTLSRKRDRSSVSSSSLSRAISTKY</sequence>
<gene>
    <name evidence="2" type="ORF">MUCCIDRAFT_159164</name>
</gene>
<evidence type="ECO:0000313" key="3">
    <source>
        <dbReference type="Proteomes" id="UP000077051"/>
    </source>
</evidence>
<dbReference type="Proteomes" id="UP000077051">
    <property type="component" value="Unassembled WGS sequence"/>
</dbReference>
<organism evidence="2 3">
    <name type="scientific">Mucor lusitanicus CBS 277.49</name>
    <dbReference type="NCBI Taxonomy" id="747725"/>
    <lineage>
        <taxon>Eukaryota</taxon>
        <taxon>Fungi</taxon>
        <taxon>Fungi incertae sedis</taxon>
        <taxon>Mucoromycota</taxon>
        <taxon>Mucoromycotina</taxon>
        <taxon>Mucoromycetes</taxon>
        <taxon>Mucorales</taxon>
        <taxon>Mucorineae</taxon>
        <taxon>Mucoraceae</taxon>
        <taxon>Mucor</taxon>
    </lineage>
</organism>
<feature type="region of interest" description="Disordered" evidence="1">
    <location>
        <begin position="1"/>
        <end position="123"/>
    </location>
</feature>
<dbReference type="OrthoDB" id="2262168at2759"/>
<protein>
    <submittedName>
        <fullName evidence="2">Uncharacterized protein</fullName>
    </submittedName>
</protein>